<evidence type="ECO:0000313" key="2">
    <source>
        <dbReference type="EMBL" id="RCI09916.1"/>
    </source>
</evidence>
<organism evidence="2 3">
    <name type="scientific">Ophiocordyceps polyrhachis-furcata BCC 54312</name>
    <dbReference type="NCBI Taxonomy" id="1330021"/>
    <lineage>
        <taxon>Eukaryota</taxon>
        <taxon>Fungi</taxon>
        <taxon>Dikarya</taxon>
        <taxon>Ascomycota</taxon>
        <taxon>Pezizomycotina</taxon>
        <taxon>Sordariomycetes</taxon>
        <taxon>Hypocreomycetidae</taxon>
        <taxon>Hypocreales</taxon>
        <taxon>Ophiocordycipitaceae</taxon>
        <taxon>Ophiocordyceps</taxon>
    </lineage>
</organism>
<dbReference type="EMBL" id="LKCN02000013">
    <property type="protein sequence ID" value="RCI09916.1"/>
    <property type="molecule type" value="Genomic_DNA"/>
</dbReference>
<dbReference type="AlphaFoldDB" id="A0A367L657"/>
<proteinExistence type="predicted"/>
<evidence type="ECO:0000256" key="1">
    <source>
        <dbReference type="SAM" id="MobiDB-lite"/>
    </source>
</evidence>
<protein>
    <submittedName>
        <fullName evidence="2">Uncharacterized protein</fullName>
    </submittedName>
</protein>
<name>A0A367L657_9HYPO</name>
<reference evidence="2 3" key="1">
    <citation type="journal article" date="2015" name="BMC Genomics">
        <title>Insights from the genome of Ophiocordyceps polyrhachis-furcata to pathogenicity and host specificity in insect fungi.</title>
        <authorList>
            <person name="Wichadakul D."/>
            <person name="Kobmoo N."/>
            <person name="Ingsriswang S."/>
            <person name="Tangphatsornruang S."/>
            <person name="Chantasingh D."/>
            <person name="Luangsa-ard J.J."/>
            <person name="Eurwilaichitr L."/>
        </authorList>
    </citation>
    <scope>NUCLEOTIDE SEQUENCE [LARGE SCALE GENOMIC DNA]</scope>
    <source>
        <strain evidence="2 3">BCC 54312</strain>
    </source>
</reference>
<evidence type="ECO:0000313" key="3">
    <source>
        <dbReference type="Proteomes" id="UP000253664"/>
    </source>
</evidence>
<feature type="region of interest" description="Disordered" evidence="1">
    <location>
        <begin position="44"/>
        <end position="64"/>
    </location>
</feature>
<sequence length="64" mass="7187">MQRARRKSRPNASNDSEGYLSLYKASSDALAALYIDSSVYREFNSNGRKREPSREANNGAKFAL</sequence>
<accession>A0A367L657</accession>
<dbReference type="Proteomes" id="UP000253664">
    <property type="component" value="Unassembled WGS sequence"/>
</dbReference>
<comment type="caution">
    <text evidence="2">The sequence shown here is derived from an EMBL/GenBank/DDBJ whole genome shotgun (WGS) entry which is preliminary data.</text>
</comment>
<keyword evidence="3" id="KW-1185">Reference proteome</keyword>
<gene>
    <name evidence="2" type="ORF">L249_8392</name>
</gene>